<dbReference type="InterPro" id="IPR039353">
    <property type="entry name" value="TF_Adf1"/>
</dbReference>
<dbReference type="EMBL" id="WIXP02000003">
    <property type="protein sequence ID" value="KAF6213348.1"/>
    <property type="molecule type" value="Genomic_DNA"/>
</dbReference>
<name>A0A8S9XYK3_APOLU</name>
<keyword evidence="4" id="KW-1185">Reference proteome</keyword>
<dbReference type="OrthoDB" id="6607885at2759"/>
<protein>
    <recommendedName>
        <fullName evidence="2">MADF domain-containing protein</fullName>
    </recommendedName>
</protein>
<dbReference type="Proteomes" id="UP000466442">
    <property type="component" value="Unassembled WGS sequence"/>
</dbReference>
<accession>A0A8S9XYK3</accession>
<dbReference type="PANTHER" id="PTHR12243:SF67">
    <property type="entry name" value="COREPRESSOR OF PANGOLIN, ISOFORM A-RELATED"/>
    <property type="match status" value="1"/>
</dbReference>
<dbReference type="Pfam" id="PF10545">
    <property type="entry name" value="MADF_DNA_bdg"/>
    <property type="match status" value="1"/>
</dbReference>
<evidence type="ECO:0000313" key="4">
    <source>
        <dbReference type="Proteomes" id="UP000466442"/>
    </source>
</evidence>
<dbReference type="SMART" id="SM00595">
    <property type="entry name" value="MADF"/>
    <property type="match status" value="1"/>
</dbReference>
<organism evidence="3 4">
    <name type="scientific">Apolygus lucorum</name>
    <name type="common">Small green plant bug</name>
    <name type="synonym">Lygocoris lucorum</name>
    <dbReference type="NCBI Taxonomy" id="248454"/>
    <lineage>
        <taxon>Eukaryota</taxon>
        <taxon>Metazoa</taxon>
        <taxon>Ecdysozoa</taxon>
        <taxon>Arthropoda</taxon>
        <taxon>Hexapoda</taxon>
        <taxon>Insecta</taxon>
        <taxon>Pterygota</taxon>
        <taxon>Neoptera</taxon>
        <taxon>Paraneoptera</taxon>
        <taxon>Hemiptera</taxon>
        <taxon>Heteroptera</taxon>
        <taxon>Panheteroptera</taxon>
        <taxon>Cimicomorpha</taxon>
        <taxon>Miridae</taxon>
        <taxon>Mirini</taxon>
        <taxon>Apolygus</taxon>
    </lineage>
</organism>
<feature type="domain" description="MADF" evidence="2">
    <location>
        <begin position="5"/>
        <end position="94"/>
    </location>
</feature>
<dbReference type="PANTHER" id="PTHR12243">
    <property type="entry name" value="MADF DOMAIN TRANSCRIPTION FACTOR"/>
    <property type="match status" value="1"/>
</dbReference>
<evidence type="ECO:0000313" key="3">
    <source>
        <dbReference type="EMBL" id="KAF6213348.1"/>
    </source>
</evidence>
<dbReference type="AlphaFoldDB" id="A0A8S9XYK3"/>
<proteinExistence type="predicted"/>
<feature type="compositionally biased region" description="Polar residues" evidence="1">
    <location>
        <begin position="140"/>
        <end position="155"/>
    </location>
</feature>
<reference evidence="3" key="1">
    <citation type="journal article" date="2021" name="Mol. Ecol. Resour.">
        <title>Apolygus lucorum genome provides insights into omnivorousness and mesophyll feeding.</title>
        <authorList>
            <person name="Liu Y."/>
            <person name="Liu H."/>
            <person name="Wang H."/>
            <person name="Huang T."/>
            <person name="Liu B."/>
            <person name="Yang B."/>
            <person name="Yin L."/>
            <person name="Li B."/>
            <person name="Zhang Y."/>
            <person name="Zhang S."/>
            <person name="Jiang F."/>
            <person name="Zhang X."/>
            <person name="Ren Y."/>
            <person name="Wang B."/>
            <person name="Wang S."/>
            <person name="Lu Y."/>
            <person name="Wu K."/>
            <person name="Fan W."/>
            <person name="Wang G."/>
        </authorList>
    </citation>
    <scope>NUCLEOTIDE SEQUENCE</scope>
    <source>
        <strain evidence="3">12Hb</strain>
    </source>
</reference>
<comment type="caution">
    <text evidence="3">The sequence shown here is derived from an EMBL/GenBank/DDBJ whole genome shotgun (WGS) entry which is preliminary data.</text>
</comment>
<evidence type="ECO:0000259" key="2">
    <source>
        <dbReference type="PROSITE" id="PS51029"/>
    </source>
</evidence>
<dbReference type="PROSITE" id="PS51029">
    <property type="entry name" value="MADF"/>
    <property type="match status" value="1"/>
</dbReference>
<feature type="region of interest" description="Disordered" evidence="1">
    <location>
        <begin position="96"/>
        <end position="155"/>
    </location>
</feature>
<gene>
    <name evidence="3" type="ORF">GE061_011067</name>
</gene>
<evidence type="ECO:0000256" key="1">
    <source>
        <dbReference type="SAM" id="MobiDB-lite"/>
    </source>
</evidence>
<sequence length="301" mass="34027">MNDEILIELVREQRVLYDLKDRHYMNTDLKGRIWQEIGFKMKVDGSQCKARWNNIRDNFRKSLGKRRTKSGQAVKKTKPYRFESQLQFLQEFMEERETKGNIGTRPDSDDGELNDGNEREENLQTSNILSSPEDPASPVFGQQNPGNSNDSPSTSAAAFVKPTRVSGGRKNTQPDTAASTLMKYLLEKKEEGQNSGRTAPPTVSLDNPIDCFLFGISSTLKSFPPCLQHLAKSEIFSTVQKLELQTLQSKQMDCPGVQAVQQTSYPIAATFHQLQPVDDTSSSQDAETMREYWTNFDGQQQ</sequence>
<dbReference type="InterPro" id="IPR006578">
    <property type="entry name" value="MADF-dom"/>
</dbReference>